<keyword evidence="2" id="KW-1185">Reference proteome</keyword>
<organism evidence="1 2">
    <name type="scientific">Channa striata</name>
    <name type="common">Snakehead murrel</name>
    <name type="synonym">Ophicephalus striatus</name>
    <dbReference type="NCBI Taxonomy" id="64152"/>
    <lineage>
        <taxon>Eukaryota</taxon>
        <taxon>Metazoa</taxon>
        <taxon>Chordata</taxon>
        <taxon>Craniata</taxon>
        <taxon>Vertebrata</taxon>
        <taxon>Euteleostomi</taxon>
        <taxon>Actinopterygii</taxon>
        <taxon>Neopterygii</taxon>
        <taxon>Teleostei</taxon>
        <taxon>Neoteleostei</taxon>
        <taxon>Acanthomorphata</taxon>
        <taxon>Anabantaria</taxon>
        <taxon>Anabantiformes</taxon>
        <taxon>Channoidei</taxon>
        <taxon>Channidae</taxon>
        <taxon>Channa</taxon>
    </lineage>
</organism>
<dbReference type="EMBL" id="JAUPFM010000003">
    <property type="protein sequence ID" value="KAK2856650.1"/>
    <property type="molecule type" value="Genomic_DNA"/>
</dbReference>
<proteinExistence type="predicted"/>
<evidence type="ECO:0000313" key="1">
    <source>
        <dbReference type="EMBL" id="KAK2856650.1"/>
    </source>
</evidence>
<name>A0AA88NNQ9_CHASR</name>
<dbReference type="Proteomes" id="UP001187415">
    <property type="component" value="Unassembled WGS sequence"/>
</dbReference>
<reference evidence="1" key="1">
    <citation type="submission" date="2023-07" db="EMBL/GenBank/DDBJ databases">
        <title>Chromosome-level Genome Assembly of Striped Snakehead (Channa striata).</title>
        <authorList>
            <person name="Liu H."/>
        </authorList>
    </citation>
    <scope>NUCLEOTIDE SEQUENCE</scope>
    <source>
        <strain evidence="1">Gz</strain>
        <tissue evidence="1">Muscle</tissue>
    </source>
</reference>
<protein>
    <submittedName>
        <fullName evidence="1">Uncharacterized protein</fullName>
    </submittedName>
</protein>
<sequence length="110" mass="12389">MTNCWEICSDQHLLSEERGTVTYKSGSTSTQVDYRIIKYSVPLMAYWPCHSVRQYAAQLVCTCFKQSGAESFWARSFPRLGPAELLPHLGFCEGQYEVTGERAEGHAEGC</sequence>
<accession>A0AA88NNQ9</accession>
<gene>
    <name evidence="1" type="ORF">Q5P01_005385</name>
</gene>
<dbReference type="AlphaFoldDB" id="A0AA88NNQ9"/>
<evidence type="ECO:0000313" key="2">
    <source>
        <dbReference type="Proteomes" id="UP001187415"/>
    </source>
</evidence>
<comment type="caution">
    <text evidence="1">The sequence shown here is derived from an EMBL/GenBank/DDBJ whole genome shotgun (WGS) entry which is preliminary data.</text>
</comment>
<feature type="non-terminal residue" evidence="1">
    <location>
        <position position="1"/>
    </location>
</feature>